<keyword evidence="8" id="KW-0833">Ubl conjugation pathway</keyword>
<sequence>MALTRSRATTPAVGLRAPHAMSVTIPIRFQCPLCLDVLRRPIQLPCCQRHLCLECFKRALELTSVNCGFCRRRVVGFARTKQYKVDDTLWTAIQTTCPFLGRDGDREPLVDFFDEDAPPLHADRNDDVSIVAAGDVSIPDPATTRELHAFYERPVEAHDVEHRALEQTLEFLQHDLEFTAALAATSSTSPSSRSLDRLLAEKSHEFERGTGGRHHAATATGTKRARTRSAGTASDAKQPKLDRFFVASHARRAGPAERVGGAVKCDAQVHGEIPEPSRTYFLRSASHSPPVTKKRRRRRVDRSKPLLQLTLDPTLSSVALHTRSRDPPRARSVHSKALGSKCRMLTRQRRRQSAWKCVQCTYTNTCFDNRCRMCRSLSRPEAS</sequence>
<organism evidence="15 16">
    <name type="scientific">Hyaloperonospora brassicae</name>
    <name type="common">Brassica downy mildew</name>
    <name type="synonym">Peronospora brassicae</name>
    <dbReference type="NCBI Taxonomy" id="162125"/>
    <lineage>
        <taxon>Eukaryota</taxon>
        <taxon>Sar</taxon>
        <taxon>Stramenopiles</taxon>
        <taxon>Oomycota</taxon>
        <taxon>Peronosporomycetes</taxon>
        <taxon>Peronosporales</taxon>
        <taxon>Peronosporaceae</taxon>
        <taxon>Hyaloperonospora</taxon>
    </lineage>
</organism>
<evidence type="ECO:0000256" key="2">
    <source>
        <dbReference type="ARBA" id="ARBA00004123"/>
    </source>
</evidence>
<dbReference type="Gene3D" id="3.30.40.10">
    <property type="entry name" value="Zinc/RING finger domain, C3HC4 (zinc finger)"/>
    <property type="match status" value="1"/>
</dbReference>
<proteinExistence type="predicted"/>
<evidence type="ECO:0000313" key="15">
    <source>
        <dbReference type="EMBL" id="CAI5735851.1"/>
    </source>
</evidence>
<protein>
    <recommendedName>
        <fullName evidence="3">RING-type E3 ubiquitin transferase</fullName>
        <ecNumber evidence="3">2.3.2.27</ecNumber>
    </recommendedName>
</protein>
<accession>A0AAV0UGH9</accession>
<dbReference type="EMBL" id="CANTFL010001287">
    <property type="protein sequence ID" value="CAI5735851.1"/>
    <property type="molecule type" value="Genomic_DNA"/>
</dbReference>
<dbReference type="PANTHER" id="PTHR23328">
    <property type="entry name" value="RING-TYPE DOMAIN-CONTAINING PROTEIN"/>
    <property type="match status" value="1"/>
</dbReference>
<evidence type="ECO:0000256" key="5">
    <source>
        <dbReference type="ARBA" id="ARBA00022723"/>
    </source>
</evidence>
<feature type="region of interest" description="Disordered" evidence="12">
    <location>
        <begin position="204"/>
        <end position="237"/>
    </location>
</feature>
<comment type="catalytic activity">
    <reaction evidence="1">
        <text>S-ubiquitinyl-[E2 ubiquitin-conjugating enzyme]-L-cysteine + [acceptor protein]-L-lysine = [E2 ubiquitin-conjugating enzyme]-L-cysteine + N(6)-ubiquitinyl-[acceptor protein]-L-lysine.</text>
        <dbReference type="EC" id="2.3.2.27"/>
    </reaction>
</comment>
<dbReference type="InterPro" id="IPR001876">
    <property type="entry name" value="Znf_RanBP2"/>
</dbReference>
<dbReference type="GO" id="GO:0035861">
    <property type="term" value="C:site of double-strand break"/>
    <property type="evidence" value="ECO:0007669"/>
    <property type="project" value="TreeGrafter"/>
</dbReference>
<feature type="domain" description="RING-type" evidence="13">
    <location>
        <begin position="31"/>
        <end position="71"/>
    </location>
</feature>
<keyword evidence="7 11" id="KW-0863">Zinc-finger</keyword>
<feature type="compositionally biased region" description="Low complexity" evidence="12">
    <location>
        <begin position="217"/>
        <end position="234"/>
    </location>
</feature>
<evidence type="ECO:0000256" key="9">
    <source>
        <dbReference type="ARBA" id="ARBA00022833"/>
    </source>
</evidence>
<comment type="subcellular location">
    <subcellularLocation>
        <location evidence="2">Nucleus</location>
    </subcellularLocation>
</comment>
<name>A0AAV0UGH9_HYABA</name>
<dbReference type="InterPro" id="IPR013083">
    <property type="entry name" value="Znf_RING/FYVE/PHD"/>
</dbReference>
<dbReference type="GO" id="GO:0008270">
    <property type="term" value="F:zinc ion binding"/>
    <property type="evidence" value="ECO:0007669"/>
    <property type="project" value="UniProtKB-KW"/>
</dbReference>
<dbReference type="PROSITE" id="PS50199">
    <property type="entry name" value="ZF_RANBP2_2"/>
    <property type="match status" value="1"/>
</dbReference>
<evidence type="ECO:0000256" key="6">
    <source>
        <dbReference type="ARBA" id="ARBA00022763"/>
    </source>
</evidence>
<dbReference type="PANTHER" id="PTHR23328:SF0">
    <property type="entry name" value="RING-TYPE DOMAIN-CONTAINING PROTEIN"/>
    <property type="match status" value="1"/>
</dbReference>
<evidence type="ECO:0000256" key="11">
    <source>
        <dbReference type="PROSITE-ProRule" id="PRU00322"/>
    </source>
</evidence>
<keyword evidence="6" id="KW-0227">DNA damage</keyword>
<comment type="caution">
    <text evidence="15">The sequence shown here is derived from an EMBL/GenBank/DDBJ whole genome shotgun (WGS) entry which is preliminary data.</text>
</comment>
<keyword evidence="9" id="KW-0862">Zinc</keyword>
<keyword evidence="4" id="KW-0808">Transferase</keyword>
<dbReference type="GO" id="GO:0061630">
    <property type="term" value="F:ubiquitin protein ligase activity"/>
    <property type="evidence" value="ECO:0007669"/>
    <property type="project" value="UniProtKB-EC"/>
</dbReference>
<dbReference type="EC" id="2.3.2.27" evidence="3"/>
<keyword evidence="16" id="KW-1185">Reference proteome</keyword>
<dbReference type="Proteomes" id="UP001162031">
    <property type="component" value="Unassembled WGS sequence"/>
</dbReference>
<evidence type="ECO:0000313" key="16">
    <source>
        <dbReference type="Proteomes" id="UP001162031"/>
    </source>
</evidence>
<evidence type="ECO:0000259" key="13">
    <source>
        <dbReference type="PROSITE" id="PS50089"/>
    </source>
</evidence>
<evidence type="ECO:0000256" key="3">
    <source>
        <dbReference type="ARBA" id="ARBA00012483"/>
    </source>
</evidence>
<dbReference type="GO" id="GO:0006302">
    <property type="term" value="P:double-strand break repair"/>
    <property type="evidence" value="ECO:0007669"/>
    <property type="project" value="TreeGrafter"/>
</dbReference>
<evidence type="ECO:0000256" key="7">
    <source>
        <dbReference type="ARBA" id="ARBA00022771"/>
    </source>
</evidence>
<dbReference type="PROSITE" id="PS01358">
    <property type="entry name" value="ZF_RANBP2_1"/>
    <property type="match status" value="1"/>
</dbReference>
<dbReference type="InterPro" id="IPR051657">
    <property type="entry name" value="RNF168/RNF169_E3_ubiq-ligase"/>
</dbReference>
<dbReference type="GO" id="GO:0031491">
    <property type="term" value="F:nucleosome binding"/>
    <property type="evidence" value="ECO:0007669"/>
    <property type="project" value="TreeGrafter"/>
</dbReference>
<evidence type="ECO:0000256" key="4">
    <source>
        <dbReference type="ARBA" id="ARBA00022679"/>
    </source>
</evidence>
<keyword evidence="10" id="KW-0539">Nucleus</keyword>
<dbReference type="AlphaFoldDB" id="A0AAV0UGH9"/>
<evidence type="ECO:0000256" key="12">
    <source>
        <dbReference type="SAM" id="MobiDB-lite"/>
    </source>
</evidence>
<dbReference type="SUPFAM" id="SSF57850">
    <property type="entry name" value="RING/U-box"/>
    <property type="match status" value="1"/>
</dbReference>
<dbReference type="GO" id="GO:0005634">
    <property type="term" value="C:nucleus"/>
    <property type="evidence" value="ECO:0007669"/>
    <property type="project" value="UniProtKB-SubCell"/>
</dbReference>
<reference evidence="15" key="1">
    <citation type="submission" date="2022-12" db="EMBL/GenBank/DDBJ databases">
        <authorList>
            <person name="Webb A."/>
        </authorList>
    </citation>
    <scope>NUCLEOTIDE SEQUENCE</scope>
    <source>
        <strain evidence="15">Hp1</strain>
    </source>
</reference>
<evidence type="ECO:0000256" key="10">
    <source>
        <dbReference type="ARBA" id="ARBA00023242"/>
    </source>
</evidence>
<gene>
    <name evidence="15" type="ORF">HBR001_LOCUS6624</name>
</gene>
<evidence type="ECO:0000256" key="8">
    <source>
        <dbReference type="ARBA" id="ARBA00022786"/>
    </source>
</evidence>
<dbReference type="InterPro" id="IPR001841">
    <property type="entry name" value="Znf_RING"/>
</dbReference>
<keyword evidence="5" id="KW-0479">Metal-binding</keyword>
<evidence type="ECO:0000259" key="14">
    <source>
        <dbReference type="PROSITE" id="PS50199"/>
    </source>
</evidence>
<feature type="domain" description="RanBP2-type" evidence="14">
    <location>
        <begin position="351"/>
        <end position="380"/>
    </location>
</feature>
<dbReference type="PROSITE" id="PS50089">
    <property type="entry name" value="ZF_RING_2"/>
    <property type="match status" value="1"/>
</dbReference>
<evidence type="ECO:0000256" key="1">
    <source>
        <dbReference type="ARBA" id="ARBA00000900"/>
    </source>
</evidence>